<keyword evidence="9" id="KW-0539">Nucleus</keyword>
<dbReference type="GO" id="GO:0008270">
    <property type="term" value="F:zinc ion binding"/>
    <property type="evidence" value="ECO:0007669"/>
    <property type="project" value="UniProtKB-KW"/>
</dbReference>
<dbReference type="InterPro" id="IPR041360">
    <property type="entry name" value="ZAP_HTH"/>
</dbReference>
<feature type="compositionally biased region" description="Low complexity" evidence="12">
    <location>
        <begin position="378"/>
        <end position="392"/>
    </location>
</feature>
<proteinExistence type="inferred from homology"/>
<dbReference type="Pfam" id="PF18606">
    <property type="entry name" value="HTH_53"/>
    <property type="match status" value="1"/>
</dbReference>
<dbReference type="Gene3D" id="1.10.10.10">
    <property type="entry name" value="Winged helix-like DNA-binding domain superfamily/Winged helix DNA-binding domain"/>
    <property type="match status" value="1"/>
</dbReference>
<dbReference type="SUPFAM" id="SSF117839">
    <property type="entry name" value="WWE domain"/>
    <property type="match status" value="1"/>
</dbReference>
<dbReference type="GO" id="GO:0061014">
    <property type="term" value="P:positive regulation of mRNA catabolic process"/>
    <property type="evidence" value="ECO:0007669"/>
    <property type="project" value="TreeGrafter"/>
</dbReference>
<dbReference type="InterPro" id="IPR004170">
    <property type="entry name" value="WWE_dom"/>
</dbReference>
<feature type="compositionally biased region" description="Polar residues" evidence="12">
    <location>
        <begin position="291"/>
        <end position="323"/>
    </location>
</feature>
<evidence type="ECO:0000256" key="7">
    <source>
        <dbReference type="ARBA" id="ARBA00022771"/>
    </source>
</evidence>
<keyword evidence="5 11" id="KW-0479">Metal-binding</keyword>
<dbReference type="AlphaFoldDB" id="A0A7N4V0P7"/>
<dbReference type="InterPro" id="IPR037197">
    <property type="entry name" value="WWE_dom_sf"/>
</dbReference>
<accession>A0A7N4V0P7</accession>
<dbReference type="SUPFAM" id="SSF56399">
    <property type="entry name" value="ADP-ribosylation"/>
    <property type="match status" value="1"/>
</dbReference>
<evidence type="ECO:0000259" key="15">
    <source>
        <dbReference type="PROSITE" id="PS51059"/>
    </source>
</evidence>
<feature type="region of interest" description="Disordered" evidence="12">
    <location>
        <begin position="519"/>
        <end position="563"/>
    </location>
</feature>
<dbReference type="InterPro" id="IPR057602">
    <property type="entry name" value="Zfn-CCCH_PARP12"/>
</dbReference>
<feature type="domain" description="C3H1-type" evidence="13">
    <location>
        <begin position="85"/>
        <end position="108"/>
    </location>
</feature>
<evidence type="ECO:0000256" key="2">
    <source>
        <dbReference type="ARBA" id="ARBA00004496"/>
    </source>
</evidence>
<evidence type="ECO:0000256" key="3">
    <source>
        <dbReference type="ARBA" id="ARBA00022490"/>
    </source>
</evidence>
<feature type="domain" description="WWE" evidence="14">
    <location>
        <begin position="721"/>
        <end position="800"/>
    </location>
</feature>
<evidence type="ECO:0000256" key="8">
    <source>
        <dbReference type="ARBA" id="ARBA00022833"/>
    </source>
</evidence>
<evidence type="ECO:0000256" key="6">
    <source>
        <dbReference type="ARBA" id="ARBA00022737"/>
    </source>
</evidence>
<dbReference type="OrthoDB" id="6133115at2759"/>
<evidence type="ECO:0000256" key="1">
    <source>
        <dbReference type="ARBA" id="ARBA00004123"/>
    </source>
</evidence>
<dbReference type="InParanoid" id="A0A7N4V0P7"/>
<evidence type="ECO:0000256" key="5">
    <source>
        <dbReference type="ARBA" id="ARBA00022723"/>
    </source>
</evidence>
<dbReference type="Pfam" id="PF02825">
    <property type="entry name" value="WWE"/>
    <property type="match status" value="1"/>
</dbReference>
<evidence type="ECO:0000256" key="10">
    <source>
        <dbReference type="ARBA" id="ARBA00024347"/>
    </source>
</evidence>
<name>A0A7N4V0P7_SARHA</name>
<feature type="region of interest" description="Disordered" evidence="12">
    <location>
        <begin position="365"/>
        <end position="411"/>
    </location>
</feature>
<comment type="subcellular location">
    <subcellularLocation>
        <location evidence="2">Cytoplasm</location>
    </subcellularLocation>
    <subcellularLocation>
        <location evidence="1">Nucleus</location>
    </subcellularLocation>
</comment>
<dbReference type="FunCoup" id="A0A7N4V0P7">
    <property type="interactions" value="1853"/>
</dbReference>
<sequence length="1024" mass="115501">MADPAVCGFLTALLCAQGGRLALRQLLGLIELSEEQLLEVLSEAGPERFVLLAQGPDAGPVVLATTPVRVCRRVTCGGACEALHLCKLNLLGRCRRESNYCKYSHDIHSEKNIKILKKHDISVLSKNELAVLLLQSDPFFLPDICKYYKGENKKDSCTNTECMKLHICEHFVEGKCGFVNCIRSHDLMGTKVLELLKEEGLTIPVIRNIQDICDQKHIRSKKRISRRRDKSTQRNVGYRSQSRNRYFFGTQELPTSPSASVETAHIPEPDKTGSAPLPSSEGKVNEKGVPENNSSLRQDSVQSVSASTKTVSIQQASQLGTNLSRREGQYGTQDGTQHAVSISAPAPAAPAGDSQLFRRVKVLFGNDDDSCSDPAPQTTSKSESMSSSNATSAGNDCEGQKAHPSLAPNKIVDTWDKKSSAVVFSKYKPATNVKKQEFPSKSQDNQSTLVNAQMAKTATLKEQKTPAANNLVTNDHHDMRLETLHEKMQRWESSAHKVDAMTQNLERIYRNDREETLCMPQKDQASPRDKAAAAYVQPKTPSASDVPQSGIKKDGLAQSSLPTAPDLNKAAASLRKQVIHMQDSIGSPKGSVSASPSQTLATLGINKSRAVSPSKSTNAEDFRARILNTIPSGMENNNSNKICLDYLNGDCKLKECCKDIHFYLPYRWQVCISNVWEDLKDMEEIEKAYCDPTIYKSHSIDFQEMLLFGFYPVRRLSTPSTIQNSTCALSTKWHWYWKNELDQWIEYGKEEDSEFTSEDLELFFLVSPETVSLSHHKYKLNFNDMTQTNIVSGITREVRRRPQFVSSVTVYWNQKRKNQSREQNTEESFNFPSSWNQMDLSERKYELFEIKRPSFEYSEIEYSFKSTMKNFEIQKIMRIQNPSLWNNFQRKQKKMLNGGNKKLLFHAADPNSIDSICSNNFSIWSPQSFQQTIYGTGIYFTKDAISSHYKIKNNHKIKIMFIAQVLVGMSVQGKVGYTSQNLPIYDSYVDNMTNPSIFVINDKENIYPHYIIEYTDIDKSCNIS</sequence>
<dbReference type="InterPro" id="IPR000571">
    <property type="entry name" value="Znf_CCCH"/>
</dbReference>
<dbReference type="PANTHER" id="PTHR45740:SF8">
    <property type="entry name" value="ZINC FINGER CCCH-TYPE ANTIVIRAL PROTEIN 1"/>
    <property type="match status" value="1"/>
</dbReference>
<dbReference type="GeneID" id="100932203"/>
<dbReference type="GO" id="GO:0032481">
    <property type="term" value="P:positive regulation of type I interferon production"/>
    <property type="evidence" value="ECO:0007669"/>
    <property type="project" value="TreeGrafter"/>
</dbReference>
<keyword evidence="17" id="KW-1185">Reference proteome</keyword>
<organism evidence="16 17">
    <name type="scientific">Sarcophilus harrisii</name>
    <name type="common">Tasmanian devil</name>
    <name type="synonym">Sarcophilus laniarius</name>
    <dbReference type="NCBI Taxonomy" id="9305"/>
    <lineage>
        <taxon>Eukaryota</taxon>
        <taxon>Metazoa</taxon>
        <taxon>Chordata</taxon>
        <taxon>Craniata</taxon>
        <taxon>Vertebrata</taxon>
        <taxon>Euteleostomi</taxon>
        <taxon>Mammalia</taxon>
        <taxon>Metatheria</taxon>
        <taxon>Dasyuromorphia</taxon>
        <taxon>Dasyuridae</taxon>
        <taxon>Sarcophilus</taxon>
    </lineage>
</organism>
<keyword evidence="3" id="KW-0963">Cytoplasm</keyword>
<dbReference type="GO" id="GO:0005737">
    <property type="term" value="C:cytoplasm"/>
    <property type="evidence" value="ECO:0007669"/>
    <property type="project" value="UniProtKB-SubCell"/>
</dbReference>
<keyword evidence="7 11" id="KW-0863">Zinc-finger</keyword>
<keyword evidence="4" id="KW-0597">Phosphoprotein</keyword>
<dbReference type="GO" id="GO:0003723">
    <property type="term" value="F:RNA binding"/>
    <property type="evidence" value="ECO:0007669"/>
    <property type="project" value="TreeGrafter"/>
</dbReference>
<dbReference type="GO" id="GO:0003950">
    <property type="term" value="F:NAD+ poly-ADP-ribosyltransferase activity"/>
    <property type="evidence" value="ECO:0007669"/>
    <property type="project" value="InterPro"/>
</dbReference>
<dbReference type="GO" id="GO:0005634">
    <property type="term" value="C:nucleus"/>
    <property type="evidence" value="ECO:0007669"/>
    <property type="project" value="UniProtKB-SubCell"/>
</dbReference>
<feature type="zinc finger region" description="C3H1-type" evidence="11">
    <location>
        <begin position="637"/>
        <end position="664"/>
    </location>
</feature>
<dbReference type="Proteomes" id="UP000007648">
    <property type="component" value="Unassembled WGS sequence"/>
</dbReference>
<dbReference type="PANTHER" id="PTHR45740">
    <property type="entry name" value="POLY [ADP-RIBOSE] POLYMERASE"/>
    <property type="match status" value="1"/>
</dbReference>
<dbReference type="RefSeq" id="XP_031795014.1">
    <property type="nucleotide sequence ID" value="XM_031939154.1"/>
</dbReference>
<feature type="zinc finger region" description="C3H1-type" evidence="11">
    <location>
        <begin position="85"/>
        <end position="108"/>
    </location>
</feature>
<comment type="similarity">
    <text evidence="10">Belongs to the ARTD/PARP family.</text>
</comment>
<dbReference type="Pfam" id="PF25261">
    <property type="entry name" value="zf-CCCH_PARP12"/>
    <property type="match status" value="1"/>
</dbReference>
<dbReference type="PROSITE" id="PS50103">
    <property type="entry name" value="ZF_C3H1"/>
    <property type="match status" value="2"/>
</dbReference>
<dbReference type="Ensembl" id="ENSSHAT00000033569.1">
    <property type="protein sequence ID" value="ENSSHAP00000030582.1"/>
    <property type="gene ID" value="ENSSHAG00000024022.1"/>
</dbReference>
<feature type="region of interest" description="Disordered" evidence="12">
    <location>
        <begin position="220"/>
        <end position="338"/>
    </location>
</feature>
<evidence type="ECO:0000256" key="9">
    <source>
        <dbReference type="ARBA" id="ARBA00023242"/>
    </source>
</evidence>
<dbReference type="PROSITE" id="PS51059">
    <property type="entry name" value="PARP_CATALYTIC"/>
    <property type="match status" value="1"/>
</dbReference>
<feature type="compositionally biased region" description="Polar residues" evidence="12">
    <location>
        <begin position="233"/>
        <end position="244"/>
    </location>
</feature>
<evidence type="ECO:0008006" key="18">
    <source>
        <dbReference type="Google" id="ProtNLM"/>
    </source>
</evidence>
<evidence type="ECO:0000256" key="11">
    <source>
        <dbReference type="PROSITE-ProRule" id="PRU00723"/>
    </source>
</evidence>
<dbReference type="GO" id="GO:1990404">
    <property type="term" value="F:NAD+-protein mono-ADP-ribosyltransferase activity"/>
    <property type="evidence" value="ECO:0007669"/>
    <property type="project" value="TreeGrafter"/>
</dbReference>
<dbReference type="KEGG" id="shr:100932203"/>
<evidence type="ECO:0000256" key="12">
    <source>
        <dbReference type="SAM" id="MobiDB-lite"/>
    </source>
</evidence>
<reference evidence="16" key="2">
    <citation type="submission" date="2025-08" db="UniProtKB">
        <authorList>
            <consortium name="Ensembl"/>
        </authorList>
    </citation>
    <scope>IDENTIFICATION</scope>
</reference>
<protein>
    <recommendedName>
        <fullName evidence="18">Poly [ADP-ribose] polymerase</fullName>
    </recommendedName>
</protein>
<dbReference type="Gene3D" id="3.30.720.50">
    <property type="match status" value="1"/>
</dbReference>
<keyword evidence="8 11" id="KW-0862">Zinc</keyword>
<dbReference type="InterPro" id="IPR051712">
    <property type="entry name" value="ARTD-AVP"/>
</dbReference>
<dbReference type="InterPro" id="IPR012317">
    <property type="entry name" value="Poly(ADP-ribose)pol_cat_dom"/>
</dbReference>
<dbReference type="InterPro" id="IPR040954">
    <property type="entry name" value="Znf-CCCH_8"/>
</dbReference>
<dbReference type="Gene3D" id="3.90.228.10">
    <property type="match status" value="1"/>
</dbReference>
<reference evidence="16" key="3">
    <citation type="submission" date="2025-09" db="UniProtKB">
        <authorList>
            <consortium name="Ensembl"/>
        </authorList>
    </citation>
    <scope>IDENTIFICATION</scope>
</reference>
<dbReference type="Pfam" id="PF23466">
    <property type="entry name" value="WWE_4"/>
    <property type="match status" value="1"/>
</dbReference>
<dbReference type="GO" id="GO:0009615">
    <property type="term" value="P:response to virus"/>
    <property type="evidence" value="ECO:0007669"/>
    <property type="project" value="TreeGrafter"/>
</dbReference>
<feature type="domain" description="C3H1-type" evidence="13">
    <location>
        <begin position="637"/>
        <end position="664"/>
    </location>
</feature>
<feature type="domain" description="PARP catalytic" evidence="15">
    <location>
        <begin position="831"/>
        <end position="1024"/>
    </location>
</feature>
<dbReference type="GeneTree" id="ENSGT00940000162001"/>
<dbReference type="InterPro" id="IPR036388">
    <property type="entry name" value="WH-like_DNA-bd_sf"/>
</dbReference>
<keyword evidence="6" id="KW-0677">Repeat</keyword>
<gene>
    <name evidence="16" type="primary">LOC100932203</name>
</gene>
<evidence type="ECO:0000313" key="16">
    <source>
        <dbReference type="Ensembl" id="ENSSHAP00000030582.1"/>
    </source>
</evidence>
<feature type="compositionally biased region" description="Basic residues" evidence="12">
    <location>
        <begin position="220"/>
        <end position="229"/>
    </location>
</feature>
<evidence type="ECO:0000259" key="14">
    <source>
        <dbReference type="PROSITE" id="PS50918"/>
    </source>
</evidence>
<evidence type="ECO:0000259" key="13">
    <source>
        <dbReference type="PROSITE" id="PS50103"/>
    </source>
</evidence>
<feature type="compositionally biased region" description="Polar residues" evidence="12">
    <location>
        <begin position="252"/>
        <end position="261"/>
    </location>
</feature>
<evidence type="ECO:0000256" key="4">
    <source>
        <dbReference type="ARBA" id="ARBA00022553"/>
    </source>
</evidence>
<dbReference type="Pfam" id="PF00644">
    <property type="entry name" value="PARP"/>
    <property type="match status" value="1"/>
</dbReference>
<reference evidence="16 17" key="1">
    <citation type="journal article" date="2011" name="Proc. Natl. Acad. Sci. U.S.A.">
        <title>Genetic diversity and population structure of the endangered marsupial Sarcophilus harrisii (Tasmanian devil).</title>
        <authorList>
            <person name="Miller W."/>
            <person name="Hayes V.M."/>
            <person name="Ratan A."/>
            <person name="Petersen D.C."/>
            <person name="Wittekindt N.E."/>
            <person name="Miller J."/>
            <person name="Walenz B."/>
            <person name="Knight J."/>
            <person name="Qi J."/>
            <person name="Zhao F."/>
            <person name="Wang Q."/>
            <person name="Bedoya-Reina O.C."/>
            <person name="Katiyar N."/>
            <person name="Tomsho L.P."/>
            <person name="Kasson L.M."/>
            <person name="Hardie R.A."/>
            <person name="Woodbridge P."/>
            <person name="Tindall E.A."/>
            <person name="Bertelsen M.F."/>
            <person name="Dixon D."/>
            <person name="Pyecroft S."/>
            <person name="Helgen K.M."/>
            <person name="Lesk A.M."/>
            <person name="Pringle T.H."/>
            <person name="Patterson N."/>
            <person name="Zhang Y."/>
            <person name="Kreiss A."/>
            <person name="Woods G.M."/>
            <person name="Jones M.E."/>
            <person name="Schuster S.C."/>
        </authorList>
    </citation>
    <scope>NUCLEOTIDE SEQUENCE [LARGE SCALE GENOMIC DNA]</scope>
</reference>
<dbReference type="Pfam" id="PF18633">
    <property type="entry name" value="zf-CCCH_8"/>
    <property type="match status" value="1"/>
</dbReference>
<evidence type="ECO:0000313" key="17">
    <source>
        <dbReference type="Proteomes" id="UP000007648"/>
    </source>
</evidence>
<dbReference type="PROSITE" id="PS50918">
    <property type="entry name" value="WWE"/>
    <property type="match status" value="1"/>
</dbReference>